<dbReference type="Proteomes" id="UP000185151">
    <property type="component" value="Unassembled WGS sequence"/>
</dbReference>
<evidence type="ECO:0000259" key="3">
    <source>
        <dbReference type="Pfam" id="PF02230"/>
    </source>
</evidence>
<dbReference type="OrthoDB" id="9801763at2"/>
<evidence type="ECO:0000256" key="1">
    <source>
        <dbReference type="ARBA" id="ARBA00006499"/>
    </source>
</evidence>
<dbReference type="InterPro" id="IPR029058">
    <property type="entry name" value="AB_hydrolase_fold"/>
</dbReference>
<dbReference type="GO" id="GO:0016787">
    <property type="term" value="F:hydrolase activity"/>
    <property type="evidence" value="ECO:0007669"/>
    <property type="project" value="UniProtKB-KW"/>
</dbReference>
<name>A0A1N6HVJ2_9BURK</name>
<dbReference type="Gene3D" id="3.40.50.1820">
    <property type="entry name" value="alpha/beta hydrolase"/>
    <property type="match status" value="1"/>
</dbReference>
<keyword evidence="2" id="KW-0378">Hydrolase</keyword>
<sequence>MAWEQFEHGWRRAPLGAPHDAPARALVILLHGVGSNAQDLLPLADAWSNTLPEVAFASLDGSERFDGGFGGRQWFSLRDVNEANRIGRVADAYPALRRMLDAELAHWQLPFGKLALVGFSQGSMMALHHAATSDDAPAAVVAYSGRLASPITTRARTPLTLVHGVEDPVIPVLELERAANAFSDAGFAVGAFALPGIGHTISGDGVVLGRDALVRALGTPRA</sequence>
<dbReference type="InterPro" id="IPR003140">
    <property type="entry name" value="PLipase/COase/thioEstase"/>
</dbReference>
<protein>
    <submittedName>
        <fullName evidence="4">Phospholipase/carboxylesterase</fullName>
    </submittedName>
</protein>
<dbReference type="SUPFAM" id="SSF53474">
    <property type="entry name" value="alpha/beta-Hydrolases"/>
    <property type="match status" value="1"/>
</dbReference>
<dbReference type="PANTHER" id="PTHR10655">
    <property type="entry name" value="LYSOPHOSPHOLIPASE-RELATED"/>
    <property type="match status" value="1"/>
</dbReference>
<dbReference type="PANTHER" id="PTHR10655:SF17">
    <property type="entry name" value="LYSOPHOSPHOLIPASE-LIKE PROTEIN 1"/>
    <property type="match status" value="1"/>
</dbReference>
<dbReference type="RefSeq" id="WP_074297247.1">
    <property type="nucleotide sequence ID" value="NZ_FSRU01000001.1"/>
</dbReference>
<reference evidence="4 5" key="1">
    <citation type="submission" date="2016-11" db="EMBL/GenBank/DDBJ databases">
        <authorList>
            <person name="Jaros S."/>
            <person name="Januszkiewicz K."/>
            <person name="Wedrychowicz H."/>
        </authorList>
    </citation>
    <scope>NUCLEOTIDE SEQUENCE [LARGE SCALE GENOMIC DNA]</scope>
    <source>
        <strain evidence="4 5">GAS95</strain>
    </source>
</reference>
<evidence type="ECO:0000256" key="2">
    <source>
        <dbReference type="ARBA" id="ARBA00022801"/>
    </source>
</evidence>
<evidence type="ECO:0000313" key="5">
    <source>
        <dbReference type="Proteomes" id="UP000185151"/>
    </source>
</evidence>
<organism evidence="4 5">
    <name type="scientific">Paraburkholderia phenazinium</name>
    <dbReference type="NCBI Taxonomy" id="60549"/>
    <lineage>
        <taxon>Bacteria</taxon>
        <taxon>Pseudomonadati</taxon>
        <taxon>Pseudomonadota</taxon>
        <taxon>Betaproteobacteria</taxon>
        <taxon>Burkholderiales</taxon>
        <taxon>Burkholderiaceae</taxon>
        <taxon>Paraburkholderia</taxon>
    </lineage>
</organism>
<dbReference type="InterPro" id="IPR050565">
    <property type="entry name" value="LYPA1-2/EST-like"/>
</dbReference>
<proteinExistence type="inferred from homology"/>
<dbReference type="EMBL" id="FSRU01000001">
    <property type="protein sequence ID" value="SIO23766.1"/>
    <property type="molecule type" value="Genomic_DNA"/>
</dbReference>
<keyword evidence="5" id="KW-1185">Reference proteome</keyword>
<accession>A0A1N6HVJ2</accession>
<comment type="similarity">
    <text evidence="1">Belongs to the AB hydrolase superfamily. AB hydrolase 2 family.</text>
</comment>
<evidence type="ECO:0000313" key="4">
    <source>
        <dbReference type="EMBL" id="SIO23766.1"/>
    </source>
</evidence>
<feature type="domain" description="Phospholipase/carboxylesterase/thioesterase" evidence="3">
    <location>
        <begin position="20"/>
        <end position="204"/>
    </location>
</feature>
<dbReference type="AlphaFoldDB" id="A0A1N6HVJ2"/>
<dbReference type="Pfam" id="PF02230">
    <property type="entry name" value="Abhydrolase_2"/>
    <property type="match status" value="1"/>
</dbReference>
<gene>
    <name evidence="4" type="ORF">SAMN05444165_1616</name>
</gene>